<keyword evidence="3" id="KW-1185">Reference proteome</keyword>
<evidence type="ECO:0000313" key="3">
    <source>
        <dbReference type="Proteomes" id="UP001524383"/>
    </source>
</evidence>
<organism evidence="2 3">
    <name type="scientific">Methanocalculus taiwanensis</name>
    <dbReference type="NCBI Taxonomy" id="106207"/>
    <lineage>
        <taxon>Archaea</taxon>
        <taxon>Methanobacteriati</taxon>
        <taxon>Methanobacteriota</taxon>
        <taxon>Stenosarchaea group</taxon>
        <taxon>Methanomicrobia</taxon>
        <taxon>Methanomicrobiales</taxon>
        <taxon>Methanocalculaceae</taxon>
        <taxon>Methanocalculus</taxon>
    </lineage>
</organism>
<dbReference type="GO" id="GO:0006779">
    <property type="term" value="P:porphyrin-containing compound biosynthetic process"/>
    <property type="evidence" value="ECO:0007669"/>
    <property type="project" value="UniProtKB-ARBA"/>
</dbReference>
<dbReference type="InterPro" id="IPR036108">
    <property type="entry name" value="4pyrrol_syn_uPrphyn_synt_sf"/>
</dbReference>
<dbReference type="Gene3D" id="3.40.50.10090">
    <property type="match status" value="2"/>
</dbReference>
<gene>
    <name evidence="2" type="ORF">FTO68_06470</name>
</gene>
<protein>
    <submittedName>
        <fullName evidence="2">Uroporphyrinogen-III synthase</fullName>
    </submittedName>
</protein>
<accession>A0ABD4TLZ5</accession>
<dbReference type="RefSeq" id="WP_255332580.1">
    <property type="nucleotide sequence ID" value="NZ_VOTZ01000011.1"/>
</dbReference>
<reference evidence="2 3" key="1">
    <citation type="submission" date="2019-08" db="EMBL/GenBank/DDBJ databases">
        <authorList>
            <person name="Chen S.-C."/>
            <person name="Lai M.-C."/>
            <person name="You Y.-T."/>
        </authorList>
    </citation>
    <scope>NUCLEOTIDE SEQUENCE [LARGE SCALE GENOMIC DNA]</scope>
    <source>
        <strain evidence="2 3">P2F9704a</strain>
    </source>
</reference>
<evidence type="ECO:0000313" key="2">
    <source>
        <dbReference type="EMBL" id="MCQ1538627.1"/>
    </source>
</evidence>
<dbReference type="Pfam" id="PF02602">
    <property type="entry name" value="HEM4"/>
    <property type="match status" value="1"/>
</dbReference>
<dbReference type="PANTHER" id="PTHR40082">
    <property type="entry name" value="BLR5956 PROTEIN"/>
    <property type="match status" value="1"/>
</dbReference>
<dbReference type="InterPro" id="IPR003754">
    <property type="entry name" value="4pyrrol_synth_uPrphyn_synth"/>
</dbReference>
<dbReference type="AlphaFoldDB" id="A0ABD4TLZ5"/>
<name>A0ABD4TLZ5_9EURY</name>
<feature type="domain" description="Tetrapyrrole biosynthesis uroporphyrinogen III synthase" evidence="1">
    <location>
        <begin position="19"/>
        <end position="207"/>
    </location>
</feature>
<dbReference type="SUPFAM" id="SSF69618">
    <property type="entry name" value="HemD-like"/>
    <property type="match status" value="1"/>
</dbReference>
<comment type="caution">
    <text evidence="2">The sequence shown here is derived from an EMBL/GenBank/DDBJ whole genome shotgun (WGS) entry which is preliminary data.</text>
</comment>
<dbReference type="InterPro" id="IPR039793">
    <property type="entry name" value="UROS/Hem4"/>
</dbReference>
<dbReference type="GO" id="GO:0004852">
    <property type="term" value="F:uroporphyrinogen-III synthase activity"/>
    <property type="evidence" value="ECO:0007669"/>
    <property type="project" value="UniProtKB-ARBA"/>
</dbReference>
<dbReference type="EMBL" id="VOTZ01000011">
    <property type="protein sequence ID" value="MCQ1538627.1"/>
    <property type="molecule type" value="Genomic_DNA"/>
</dbReference>
<dbReference type="PANTHER" id="PTHR40082:SF1">
    <property type="entry name" value="BLR5956 PROTEIN"/>
    <property type="match status" value="1"/>
</dbReference>
<proteinExistence type="predicted"/>
<dbReference type="Proteomes" id="UP001524383">
    <property type="component" value="Unassembled WGS sequence"/>
</dbReference>
<dbReference type="CDD" id="cd06578">
    <property type="entry name" value="HemD"/>
    <property type="match status" value="1"/>
</dbReference>
<evidence type="ECO:0000259" key="1">
    <source>
        <dbReference type="Pfam" id="PF02602"/>
    </source>
</evidence>
<sequence>MIIAITRLPEKAGRDRASCEQYGHSCRIVSPLIADVYDNQIQAFVLEANRGAFDCIFFTSALPAGKIAPLLATDARIIAIGPQTARMLEKEGLNVETLPTYYSRDFVPYLGDWIEGKAIGIPRADVPNPTLIQGIEDAGGTVYEYRCYGLVPTHTPLDLQGADAILFTSANSFLMAVWEKDTAIIPIAIGDITADAMRGGGVEPEVVGDGSLAGTLEALNSYLNRKRA</sequence>